<organism evidence="9 10">
    <name type="scientific">Ziziphus jujuba var. spinosa</name>
    <dbReference type="NCBI Taxonomy" id="714518"/>
    <lineage>
        <taxon>Eukaryota</taxon>
        <taxon>Viridiplantae</taxon>
        <taxon>Streptophyta</taxon>
        <taxon>Embryophyta</taxon>
        <taxon>Tracheophyta</taxon>
        <taxon>Spermatophyta</taxon>
        <taxon>Magnoliopsida</taxon>
        <taxon>eudicotyledons</taxon>
        <taxon>Gunneridae</taxon>
        <taxon>Pentapetalae</taxon>
        <taxon>rosids</taxon>
        <taxon>fabids</taxon>
        <taxon>Rosales</taxon>
        <taxon>Rhamnaceae</taxon>
        <taxon>Paliureae</taxon>
        <taxon>Ziziphus</taxon>
    </lineage>
</organism>
<dbReference type="InterPro" id="IPR001881">
    <property type="entry name" value="EGF-like_Ca-bd_dom"/>
</dbReference>
<dbReference type="InterPro" id="IPR000742">
    <property type="entry name" value="EGF"/>
</dbReference>
<dbReference type="SMART" id="SM00181">
    <property type="entry name" value="EGF"/>
    <property type="match status" value="2"/>
</dbReference>
<dbReference type="AlphaFoldDB" id="A0A978W6H2"/>
<feature type="domain" description="EGF-like" evidence="8">
    <location>
        <begin position="299"/>
        <end position="342"/>
    </location>
</feature>
<comment type="caution">
    <text evidence="9">The sequence shown here is derived from an EMBL/GenBank/DDBJ whole genome shotgun (WGS) entry which is preliminary data.</text>
</comment>
<dbReference type="InterPro" id="IPR024731">
    <property type="entry name" value="NELL2-like_EGF"/>
</dbReference>
<evidence type="ECO:0000259" key="8">
    <source>
        <dbReference type="PROSITE" id="PS50026"/>
    </source>
</evidence>
<evidence type="ECO:0000256" key="4">
    <source>
        <dbReference type="ARBA" id="ARBA00022737"/>
    </source>
</evidence>
<dbReference type="FunFam" id="2.10.25.10:FF:000038">
    <property type="entry name" value="Fibrillin 2"/>
    <property type="match status" value="1"/>
</dbReference>
<dbReference type="SUPFAM" id="SSF57196">
    <property type="entry name" value="EGF/Laminin"/>
    <property type="match status" value="1"/>
</dbReference>
<dbReference type="Gene3D" id="2.10.25.10">
    <property type="entry name" value="Laminin"/>
    <property type="match status" value="2"/>
</dbReference>
<evidence type="ECO:0000256" key="1">
    <source>
        <dbReference type="ARBA" id="ARBA00004167"/>
    </source>
</evidence>
<name>A0A978W6H2_ZIZJJ</name>
<feature type="chain" id="PRO_5037609740" description="EGF-like domain-containing protein" evidence="7">
    <location>
        <begin position="28"/>
        <end position="388"/>
    </location>
</feature>
<dbReference type="InterPro" id="IPR000152">
    <property type="entry name" value="EGF-type_Asp/Asn_hydroxyl_site"/>
</dbReference>
<comment type="subcellular location">
    <subcellularLocation>
        <location evidence="1">Membrane</location>
        <topology evidence="1">Single-pass membrane protein</topology>
    </subcellularLocation>
</comment>
<feature type="signal peptide" evidence="7">
    <location>
        <begin position="1"/>
        <end position="27"/>
    </location>
</feature>
<evidence type="ECO:0000256" key="7">
    <source>
        <dbReference type="SAM" id="SignalP"/>
    </source>
</evidence>
<dbReference type="InterPro" id="IPR025287">
    <property type="entry name" value="WAK_GUB"/>
</dbReference>
<keyword evidence="5" id="KW-1015">Disulfide bond</keyword>
<reference evidence="9" key="1">
    <citation type="journal article" date="2021" name="Front. Plant Sci.">
        <title>Chromosome-Scale Genome Assembly for Chinese Sour Jujube and Insights Into Its Genome Evolution and Domestication Signature.</title>
        <authorList>
            <person name="Shen L.-Y."/>
            <person name="Luo H."/>
            <person name="Wang X.-L."/>
            <person name="Wang X.-M."/>
            <person name="Qiu X.-J."/>
            <person name="Liu H."/>
            <person name="Zhou S.-S."/>
            <person name="Jia K.-H."/>
            <person name="Nie S."/>
            <person name="Bao Y.-T."/>
            <person name="Zhang R.-G."/>
            <person name="Yun Q.-Z."/>
            <person name="Chai Y.-H."/>
            <person name="Lu J.-Y."/>
            <person name="Li Y."/>
            <person name="Zhao S.-W."/>
            <person name="Mao J.-F."/>
            <person name="Jia S.-G."/>
            <person name="Mao Y.-M."/>
        </authorList>
    </citation>
    <scope>NUCLEOTIDE SEQUENCE</scope>
    <source>
        <strain evidence="9">AT0</strain>
        <tissue evidence="9">Leaf</tissue>
    </source>
</reference>
<evidence type="ECO:0000256" key="6">
    <source>
        <dbReference type="PROSITE-ProRule" id="PRU00076"/>
    </source>
</evidence>
<protein>
    <recommendedName>
        <fullName evidence="8">EGF-like domain-containing protein</fullName>
    </recommendedName>
</protein>
<dbReference type="SMART" id="SM00179">
    <property type="entry name" value="EGF_CA"/>
    <property type="match status" value="2"/>
</dbReference>
<dbReference type="Pfam" id="PF12947">
    <property type="entry name" value="EGF_3"/>
    <property type="match status" value="1"/>
</dbReference>
<feature type="domain" description="EGF-like" evidence="8">
    <location>
        <begin position="259"/>
        <end position="298"/>
    </location>
</feature>
<dbReference type="GO" id="GO:0016020">
    <property type="term" value="C:membrane"/>
    <property type="evidence" value="ECO:0007669"/>
    <property type="project" value="UniProtKB-SubCell"/>
</dbReference>
<dbReference type="EMBL" id="JAEACU010000001">
    <property type="protein sequence ID" value="KAH7547556.1"/>
    <property type="molecule type" value="Genomic_DNA"/>
</dbReference>
<dbReference type="InterPro" id="IPR018097">
    <property type="entry name" value="EGF_Ca-bd_CS"/>
</dbReference>
<evidence type="ECO:0000256" key="5">
    <source>
        <dbReference type="ARBA" id="ARBA00023157"/>
    </source>
</evidence>
<dbReference type="GO" id="GO:0030247">
    <property type="term" value="F:polysaccharide binding"/>
    <property type="evidence" value="ECO:0007669"/>
    <property type="project" value="InterPro"/>
</dbReference>
<gene>
    <name evidence="9" type="ORF">FEM48_Zijuj01G0322400</name>
</gene>
<sequence>MKAKRRHLQQLLLLLVMMLSTLSATKATSQIIRPGCLERCGSVDVRYPFGTSDGGKECYLDESFLVICNHSFNPPKLFFRENDVPITSMSPADGELRVATSISRECYNEQVSLTGNKDESFSSMYTRFPVSTRNKFTAVGCGTIGIIENLGKRSYNTGCISSCHQIEDVKNGTCYGAVGCCQMSIPEGVFGYIIKAGSLTNDTAIRSFNPCAYAFVADDEAYNFSSLDLANLQNRVTFDVVLDWSVGNETCENAKQGMSTNACRANNSECINPSNVGGYRCICSQGYHGNPYLPDGCQDVNECESHPSPCHKDATCHNLIGNFTCLCRTGFEGDGRNATGCSRKVGPRGQTRLAIELGEDDHGATNSNTTSRFDSLKNHFKMPYDDGR</sequence>
<keyword evidence="4" id="KW-0677">Repeat</keyword>
<dbReference type="GO" id="GO:0005509">
    <property type="term" value="F:calcium ion binding"/>
    <property type="evidence" value="ECO:0007669"/>
    <property type="project" value="InterPro"/>
</dbReference>
<accession>A0A978W6H2</accession>
<evidence type="ECO:0000256" key="3">
    <source>
        <dbReference type="ARBA" id="ARBA00022729"/>
    </source>
</evidence>
<dbReference type="Pfam" id="PF13947">
    <property type="entry name" value="GUB_WAK_bind"/>
    <property type="match status" value="1"/>
</dbReference>
<dbReference type="PANTHER" id="PTHR33491">
    <property type="entry name" value="OSJNBA0016N04.9 PROTEIN"/>
    <property type="match status" value="1"/>
</dbReference>
<dbReference type="PROSITE" id="PS00010">
    <property type="entry name" value="ASX_HYDROXYL"/>
    <property type="match status" value="1"/>
</dbReference>
<keyword evidence="2 6" id="KW-0245">EGF-like domain</keyword>
<dbReference type="Proteomes" id="UP000813462">
    <property type="component" value="Unassembled WGS sequence"/>
</dbReference>
<comment type="caution">
    <text evidence="6">Lacks conserved residue(s) required for the propagation of feature annotation.</text>
</comment>
<dbReference type="CDD" id="cd00054">
    <property type="entry name" value="EGF_CA"/>
    <property type="match status" value="1"/>
</dbReference>
<evidence type="ECO:0000313" key="9">
    <source>
        <dbReference type="EMBL" id="KAH7547556.1"/>
    </source>
</evidence>
<dbReference type="PROSITE" id="PS01187">
    <property type="entry name" value="EGF_CA"/>
    <property type="match status" value="1"/>
</dbReference>
<evidence type="ECO:0000256" key="2">
    <source>
        <dbReference type="ARBA" id="ARBA00022536"/>
    </source>
</evidence>
<evidence type="ECO:0000313" key="10">
    <source>
        <dbReference type="Proteomes" id="UP000813462"/>
    </source>
</evidence>
<keyword evidence="3 7" id="KW-0732">Signal</keyword>
<dbReference type="PROSITE" id="PS50026">
    <property type="entry name" value="EGF_3"/>
    <property type="match status" value="2"/>
</dbReference>
<proteinExistence type="predicted"/>